<evidence type="ECO:0000259" key="2">
    <source>
        <dbReference type="PROSITE" id="PS50943"/>
    </source>
</evidence>
<proteinExistence type="predicted"/>
<keyword evidence="4" id="KW-1185">Reference proteome</keyword>
<dbReference type="Gene3D" id="1.10.260.40">
    <property type="entry name" value="lambda repressor-like DNA-binding domains"/>
    <property type="match status" value="1"/>
</dbReference>
<comment type="caution">
    <text evidence="3">The sequence shown here is derived from an EMBL/GenBank/DDBJ whole genome shotgun (WGS) entry which is preliminary data.</text>
</comment>
<name>A0ABU8T387_9PSEU</name>
<dbReference type="EMBL" id="JBBJUP010000004">
    <property type="protein sequence ID" value="MEJ8278404.1"/>
    <property type="molecule type" value="Genomic_DNA"/>
</dbReference>
<dbReference type="RefSeq" id="WP_340286684.1">
    <property type="nucleotide sequence ID" value="NZ_JBBJUP010000004.1"/>
</dbReference>
<dbReference type="InterPro" id="IPR010982">
    <property type="entry name" value="Lambda_DNA-bd_dom_sf"/>
</dbReference>
<evidence type="ECO:0000313" key="4">
    <source>
        <dbReference type="Proteomes" id="UP001364211"/>
    </source>
</evidence>
<dbReference type="PROSITE" id="PS50943">
    <property type="entry name" value="HTH_CROC1"/>
    <property type="match status" value="1"/>
</dbReference>
<accession>A0ABU8T387</accession>
<protein>
    <submittedName>
        <fullName evidence="3">Helix-turn-helix transcriptional regulator</fullName>
    </submittedName>
</protein>
<gene>
    <name evidence="3" type="ORF">WJX68_05630</name>
</gene>
<organism evidence="3 4">
    <name type="scientific">Pseudonocardia spirodelae</name>
    <dbReference type="NCBI Taxonomy" id="3133431"/>
    <lineage>
        <taxon>Bacteria</taxon>
        <taxon>Bacillati</taxon>
        <taxon>Actinomycetota</taxon>
        <taxon>Actinomycetes</taxon>
        <taxon>Pseudonocardiales</taxon>
        <taxon>Pseudonocardiaceae</taxon>
        <taxon>Pseudonocardia</taxon>
    </lineage>
</organism>
<dbReference type="SMART" id="SM00530">
    <property type="entry name" value="HTH_XRE"/>
    <property type="match status" value="1"/>
</dbReference>
<evidence type="ECO:0000256" key="1">
    <source>
        <dbReference type="SAM" id="MobiDB-lite"/>
    </source>
</evidence>
<dbReference type="Pfam" id="PF01381">
    <property type="entry name" value="HTH_3"/>
    <property type="match status" value="1"/>
</dbReference>
<dbReference type="SUPFAM" id="SSF47413">
    <property type="entry name" value="lambda repressor-like DNA-binding domains"/>
    <property type="match status" value="1"/>
</dbReference>
<dbReference type="CDD" id="cd00093">
    <property type="entry name" value="HTH_XRE"/>
    <property type="match status" value="1"/>
</dbReference>
<sequence>MEIDEGDRLPDEPPAAPVDVVVPDLSGVVRRVRRSADLSQRELAARTGLAPSTIARIESRSLAPALGTLAAILAVAGLRLVVVDAQGRRVPPMEDPPGDDLRDGAGRRFPAHLDVIVDPLPGEWWGDRYGCARPPETFRRDRELRDVMRRRSVWEVRVAQQRAVPPPPTVEYWMMLQARCRDCGRLPEPPPPPFDAAAVVRYLRAAVRLLPALAAARAPGRPRPNDHRDVSRRTHRAAPDTPAGR</sequence>
<feature type="compositionally biased region" description="Basic and acidic residues" evidence="1">
    <location>
        <begin position="223"/>
        <end position="232"/>
    </location>
</feature>
<feature type="region of interest" description="Disordered" evidence="1">
    <location>
        <begin position="217"/>
        <end position="245"/>
    </location>
</feature>
<dbReference type="Proteomes" id="UP001364211">
    <property type="component" value="Unassembled WGS sequence"/>
</dbReference>
<dbReference type="InterPro" id="IPR001387">
    <property type="entry name" value="Cro/C1-type_HTH"/>
</dbReference>
<reference evidence="3 4" key="1">
    <citation type="submission" date="2024-03" db="EMBL/GenBank/DDBJ databases">
        <title>Draft genome sequence of Pseudonocardia sp. DW16-2.</title>
        <authorList>
            <person name="Duangmal K."/>
        </authorList>
    </citation>
    <scope>NUCLEOTIDE SEQUENCE [LARGE SCALE GENOMIC DNA]</scope>
    <source>
        <strain evidence="3 4">DW16-2</strain>
    </source>
</reference>
<evidence type="ECO:0000313" key="3">
    <source>
        <dbReference type="EMBL" id="MEJ8278404.1"/>
    </source>
</evidence>
<feature type="domain" description="HTH cro/C1-type" evidence="2">
    <location>
        <begin position="29"/>
        <end position="83"/>
    </location>
</feature>